<gene>
    <name evidence="1" type="ORF">FC36_GL000455</name>
</gene>
<dbReference type="SUPFAM" id="SSF143011">
    <property type="entry name" value="RelE-like"/>
    <property type="match status" value="1"/>
</dbReference>
<dbReference type="InterPro" id="IPR004386">
    <property type="entry name" value="Toxin_YafQ-like"/>
</dbReference>
<name>A0A0R1THL0_9LACO</name>
<protein>
    <recommendedName>
        <fullName evidence="3">Addiction module toxin RelE</fullName>
    </recommendedName>
</protein>
<dbReference type="EMBL" id="AZFH01000096">
    <property type="protein sequence ID" value="KRL79508.1"/>
    <property type="molecule type" value="Genomic_DNA"/>
</dbReference>
<evidence type="ECO:0000313" key="1">
    <source>
        <dbReference type="EMBL" id="KRL79508.1"/>
    </source>
</evidence>
<dbReference type="Gene3D" id="3.30.2310.20">
    <property type="entry name" value="RelE-like"/>
    <property type="match status" value="1"/>
</dbReference>
<dbReference type="Proteomes" id="UP000051048">
    <property type="component" value="Unassembled WGS sequence"/>
</dbReference>
<dbReference type="PATRIC" id="fig|1423740.3.peg.489"/>
<dbReference type="InterPro" id="IPR035093">
    <property type="entry name" value="RelE/ParE_toxin_dom_sf"/>
</dbReference>
<dbReference type="AlphaFoldDB" id="A0A0R1THL0"/>
<dbReference type="Pfam" id="PF15738">
    <property type="entry name" value="YafQ_toxin"/>
    <property type="match status" value="1"/>
</dbReference>
<evidence type="ECO:0008006" key="3">
    <source>
        <dbReference type="Google" id="ProtNLM"/>
    </source>
</evidence>
<comment type="caution">
    <text evidence="1">The sequence shown here is derived from an EMBL/GenBank/DDBJ whole genome shotgun (WGS) entry which is preliminary data.</text>
</comment>
<organism evidence="1 2">
    <name type="scientific">Ligilactobacillus equi DSM 15833 = JCM 10991</name>
    <dbReference type="NCBI Taxonomy" id="1423740"/>
    <lineage>
        <taxon>Bacteria</taxon>
        <taxon>Bacillati</taxon>
        <taxon>Bacillota</taxon>
        <taxon>Bacilli</taxon>
        <taxon>Lactobacillales</taxon>
        <taxon>Lactobacillaceae</taxon>
        <taxon>Ligilactobacillus</taxon>
    </lineage>
</organism>
<sequence>MLSKWQIRYDQEFINDVRYWKTQVSNLREELQAITEYILEYGEVPEEYNPHLLVDPSLPYNGNMDFHLFDGKLDLLVIYTEIEKKKIFRFIRLGSHKQLFHPYDE</sequence>
<evidence type="ECO:0000313" key="2">
    <source>
        <dbReference type="Proteomes" id="UP000051048"/>
    </source>
</evidence>
<proteinExistence type="predicted"/>
<reference evidence="1 2" key="1">
    <citation type="journal article" date="2015" name="Genome Announc.">
        <title>Expanding the biotechnology potential of lactobacilli through comparative genomics of 213 strains and associated genera.</title>
        <authorList>
            <person name="Sun Z."/>
            <person name="Harris H.M."/>
            <person name="McCann A."/>
            <person name="Guo C."/>
            <person name="Argimon S."/>
            <person name="Zhang W."/>
            <person name="Yang X."/>
            <person name="Jeffery I.B."/>
            <person name="Cooney J.C."/>
            <person name="Kagawa T.F."/>
            <person name="Liu W."/>
            <person name="Song Y."/>
            <person name="Salvetti E."/>
            <person name="Wrobel A."/>
            <person name="Rasinkangas P."/>
            <person name="Parkhill J."/>
            <person name="Rea M.C."/>
            <person name="O'Sullivan O."/>
            <person name="Ritari J."/>
            <person name="Douillard F.P."/>
            <person name="Paul Ross R."/>
            <person name="Yang R."/>
            <person name="Briner A.E."/>
            <person name="Felis G.E."/>
            <person name="de Vos W.M."/>
            <person name="Barrangou R."/>
            <person name="Klaenhammer T.R."/>
            <person name="Caufield P.W."/>
            <person name="Cui Y."/>
            <person name="Zhang H."/>
            <person name="O'Toole P.W."/>
        </authorList>
    </citation>
    <scope>NUCLEOTIDE SEQUENCE [LARGE SCALE GENOMIC DNA]</scope>
    <source>
        <strain evidence="1 2">DSM 15833</strain>
    </source>
</reference>
<dbReference type="OrthoDB" id="7030467at2"/>
<accession>A0A0R1THL0</accession>
<dbReference type="RefSeq" id="WP_025021358.1">
    <property type="nucleotide sequence ID" value="NZ_AZFH01000096.1"/>
</dbReference>